<gene>
    <name evidence="1" type="ORF">CITCOLO1_LOCUS21193</name>
</gene>
<name>A0ABP0ZAQ3_9ROSI</name>
<dbReference type="Gene3D" id="3.70.10.10">
    <property type="match status" value="1"/>
</dbReference>
<dbReference type="Proteomes" id="UP001642487">
    <property type="component" value="Chromosome 9"/>
</dbReference>
<dbReference type="EMBL" id="OZ021743">
    <property type="protein sequence ID" value="CAK9328766.1"/>
    <property type="molecule type" value="Genomic_DNA"/>
</dbReference>
<keyword evidence="2" id="KW-1185">Reference proteome</keyword>
<proteinExistence type="predicted"/>
<reference evidence="1 2" key="1">
    <citation type="submission" date="2024-03" db="EMBL/GenBank/DDBJ databases">
        <authorList>
            <person name="Gkanogiannis A."/>
            <person name="Becerra Lopez-Lavalle L."/>
        </authorList>
    </citation>
    <scope>NUCLEOTIDE SEQUENCE [LARGE SCALE GENOMIC DNA]</scope>
</reference>
<accession>A0ABP0ZAQ3</accession>
<evidence type="ECO:0000313" key="1">
    <source>
        <dbReference type="EMBL" id="CAK9328766.1"/>
    </source>
</evidence>
<organism evidence="1 2">
    <name type="scientific">Citrullus colocynthis</name>
    <name type="common">colocynth</name>
    <dbReference type="NCBI Taxonomy" id="252529"/>
    <lineage>
        <taxon>Eukaryota</taxon>
        <taxon>Viridiplantae</taxon>
        <taxon>Streptophyta</taxon>
        <taxon>Embryophyta</taxon>
        <taxon>Tracheophyta</taxon>
        <taxon>Spermatophyta</taxon>
        <taxon>Magnoliopsida</taxon>
        <taxon>eudicotyledons</taxon>
        <taxon>Gunneridae</taxon>
        <taxon>Pentapetalae</taxon>
        <taxon>rosids</taxon>
        <taxon>fabids</taxon>
        <taxon>Cucurbitales</taxon>
        <taxon>Cucurbitaceae</taxon>
        <taxon>Benincaseae</taxon>
        <taxon>Citrullus</taxon>
    </lineage>
</organism>
<sequence length="184" mass="21221">MSLNFVVNDMRALINAAMTLGMVDRMADVTFSPEMFCIMADSYPAIHAAIGLQLWPPFFDHYVCSGLQHSWFYLTAIFPLALDLQDSGYTSLTFTVPYPERAQLKFQGPNDLLREIDFEMCFSHRPMYINEFDLSFFVTMESQHFSNIIAEYHMFDYVHVTITSARVTFSYAIMQETSLSPQEP</sequence>
<evidence type="ECO:0000313" key="2">
    <source>
        <dbReference type="Proteomes" id="UP001642487"/>
    </source>
</evidence>
<protein>
    <submittedName>
        <fullName evidence="1">Uncharacterized protein</fullName>
    </submittedName>
</protein>